<comment type="similarity">
    <text evidence="2">Belongs to the DoxX family.</text>
</comment>
<keyword evidence="6 7" id="KW-0472">Membrane</keyword>
<name>B2VDC0_ERWT9</name>
<evidence type="ECO:0000256" key="2">
    <source>
        <dbReference type="ARBA" id="ARBA00006679"/>
    </source>
</evidence>
<feature type="transmembrane region" description="Helical" evidence="7">
    <location>
        <begin position="41"/>
        <end position="58"/>
    </location>
</feature>
<dbReference type="Proteomes" id="UP000001726">
    <property type="component" value="Chromosome"/>
</dbReference>
<dbReference type="STRING" id="465817.ETA_29120"/>
<feature type="transmembrane region" description="Helical" evidence="7">
    <location>
        <begin position="65"/>
        <end position="89"/>
    </location>
</feature>
<evidence type="ECO:0000313" key="8">
    <source>
        <dbReference type="EMBL" id="CAO97958.1"/>
    </source>
</evidence>
<evidence type="ECO:0000256" key="4">
    <source>
        <dbReference type="ARBA" id="ARBA00022692"/>
    </source>
</evidence>
<accession>B2VDC0</accession>
<evidence type="ECO:0000256" key="7">
    <source>
        <dbReference type="SAM" id="Phobius"/>
    </source>
</evidence>
<evidence type="ECO:0000256" key="5">
    <source>
        <dbReference type="ARBA" id="ARBA00022989"/>
    </source>
</evidence>
<dbReference type="AlphaFoldDB" id="B2VDC0"/>
<organism evidence="8 9">
    <name type="scientific">Erwinia tasmaniensis (strain DSM 17950 / CFBP 7177 / CIP 109463 / NCPPB 4357 / Et1/99)</name>
    <dbReference type="NCBI Taxonomy" id="465817"/>
    <lineage>
        <taxon>Bacteria</taxon>
        <taxon>Pseudomonadati</taxon>
        <taxon>Pseudomonadota</taxon>
        <taxon>Gammaproteobacteria</taxon>
        <taxon>Enterobacterales</taxon>
        <taxon>Erwiniaceae</taxon>
        <taxon>Erwinia</taxon>
    </lineage>
</organism>
<dbReference type="InterPro" id="IPR051907">
    <property type="entry name" value="DoxX-like_oxidoreductase"/>
</dbReference>
<evidence type="ECO:0000256" key="3">
    <source>
        <dbReference type="ARBA" id="ARBA00022475"/>
    </source>
</evidence>
<dbReference type="GO" id="GO:0005886">
    <property type="term" value="C:plasma membrane"/>
    <property type="evidence" value="ECO:0007669"/>
    <property type="project" value="UniProtKB-SubCell"/>
</dbReference>
<keyword evidence="3" id="KW-1003">Cell membrane</keyword>
<protein>
    <submittedName>
        <fullName evidence="8">Membrane-associated protein YqjF</fullName>
    </submittedName>
</protein>
<keyword evidence="9" id="KW-1185">Reference proteome</keyword>
<dbReference type="eggNOG" id="COG2259">
    <property type="taxonomic scope" value="Bacteria"/>
</dbReference>
<evidence type="ECO:0000256" key="1">
    <source>
        <dbReference type="ARBA" id="ARBA00004651"/>
    </source>
</evidence>
<evidence type="ECO:0000256" key="6">
    <source>
        <dbReference type="ARBA" id="ARBA00023136"/>
    </source>
</evidence>
<dbReference type="PANTHER" id="PTHR33452:SF1">
    <property type="entry name" value="INNER MEMBRANE PROTEIN YPHA-RELATED"/>
    <property type="match status" value="1"/>
</dbReference>
<comment type="subcellular location">
    <subcellularLocation>
        <location evidence="1">Cell membrane</location>
        <topology evidence="1">Multi-pass membrane protein</topology>
    </subcellularLocation>
</comment>
<dbReference type="InterPro" id="IPR032808">
    <property type="entry name" value="DoxX"/>
</dbReference>
<feature type="transmembrane region" description="Helical" evidence="7">
    <location>
        <begin position="12"/>
        <end position="29"/>
    </location>
</feature>
<dbReference type="KEGG" id="eta:ETA_29120"/>
<dbReference type="HOGENOM" id="CLU_058421_8_3_6"/>
<dbReference type="PANTHER" id="PTHR33452">
    <property type="entry name" value="OXIDOREDUCTASE CATD-RELATED"/>
    <property type="match status" value="1"/>
</dbReference>
<gene>
    <name evidence="8" type="primary">yqjF</name>
    <name evidence="8" type="ordered locus">ETA_29120</name>
</gene>
<sequence>MGIIMKKLEDFGLLVARILMPVLFIYAGWGKISDYAGTQQYMVAMGVPGFFLPLTILLEFGGGLAILFGFLTRFTALFIAAFTLLTAFIFHTDFAQGVNSLMFMKNLSIAGGFLLLGITGAGAFSIDRLLGKKW</sequence>
<keyword evidence="4 7" id="KW-0812">Transmembrane</keyword>
<keyword evidence="5 7" id="KW-1133">Transmembrane helix</keyword>
<reference evidence="8 9" key="1">
    <citation type="journal article" date="2008" name="Environ. Microbiol.">
        <title>The genome of Erwinia tasmaniensis strain Et1/99, a non-pathogenic bacterium in the genus Erwinia.</title>
        <authorList>
            <person name="Kube M."/>
            <person name="Migdoll A.M."/>
            <person name="Mueller I."/>
            <person name="Kuhl H."/>
            <person name="Beck A."/>
            <person name="Reinhardt R."/>
            <person name="Geider K."/>
        </authorList>
    </citation>
    <scope>NUCLEOTIDE SEQUENCE [LARGE SCALE GENOMIC DNA]</scope>
    <source>
        <strain evidence="9">DSM 17950 / CFBP 7177 / CIP 109463 / NCPPB 4357 / Et1/99</strain>
    </source>
</reference>
<feature type="transmembrane region" description="Helical" evidence="7">
    <location>
        <begin position="109"/>
        <end position="130"/>
    </location>
</feature>
<evidence type="ECO:0000313" key="9">
    <source>
        <dbReference type="Proteomes" id="UP000001726"/>
    </source>
</evidence>
<dbReference type="Pfam" id="PF07681">
    <property type="entry name" value="DoxX"/>
    <property type="match status" value="1"/>
</dbReference>
<proteinExistence type="inferred from homology"/>
<dbReference type="EMBL" id="CU468135">
    <property type="protein sequence ID" value="CAO97958.1"/>
    <property type="molecule type" value="Genomic_DNA"/>
</dbReference>